<evidence type="ECO:0000313" key="1">
    <source>
        <dbReference type="EMBL" id="WYW55173.1"/>
    </source>
</evidence>
<evidence type="ECO:0000313" key="2">
    <source>
        <dbReference type="Proteomes" id="UP001491088"/>
    </source>
</evidence>
<name>A0ABZ2TQQ2_9FLAO</name>
<proteinExistence type="predicted"/>
<sequence>MSKKEISLKVNSEDFIQLLNSGEIKVSSDDLTFIKSQIKIKPTFKDSIISVSEDDIHNSLKITLNNHLLTFQLC</sequence>
<gene>
    <name evidence="1" type="ORF">WG950_11610</name>
</gene>
<protein>
    <recommendedName>
        <fullName evidence="3">Auto-transporter adhesin head GIN domain-containing protein</fullName>
    </recommendedName>
</protein>
<evidence type="ECO:0008006" key="3">
    <source>
        <dbReference type="Google" id="ProtNLM"/>
    </source>
</evidence>
<dbReference type="EMBL" id="CP150496">
    <property type="protein sequence ID" value="WYW55173.1"/>
    <property type="molecule type" value="Genomic_DNA"/>
</dbReference>
<reference evidence="1 2" key="1">
    <citation type="submission" date="2024-03" db="EMBL/GenBank/DDBJ databases">
        <authorList>
            <person name="Cao K."/>
        </authorList>
    </citation>
    <scope>NUCLEOTIDE SEQUENCE [LARGE SCALE GENOMIC DNA]</scope>
    <source>
        <strain evidence="1 2">MCCC 1K00696</strain>
    </source>
</reference>
<organism evidence="1 2">
    <name type="scientific">Polaribacter marinaquae</name>
    <dbReference type="NCBI Taxonomy" id="1642819"/>
    <lineage>
        <taxon>Bacteria</taxon>
        <taxon>Pseudomonadati</taxon>
        <taxon>Bacteroidota</taxon>
        <taxon>Flavobacteriia</taxon>
        <taxon>Flavobacteriales</taxon>
        <taxon>Flavobacteriaceae</taxon>
    </lineage>
</organism>
<accession>A0ABZ2TQQ2</accession>
<dbReference type="RefSeq" id="WP_340932543.1">
    <property type="nucleotide sequence ID" value="NZ_CP150496.1"/>
</dbReference>
<keyword evidence="2" id="KW-1185">Reference proteome</keyword>
<dbReference type="Proteomes" id="UP001491088">
    <property type="component" value="Chromosome"/>
</dbReference>